<comment type="caution">
    <text evidence="8">The sequence shown here is derived from an EMBL/GenBank/DDBJ whole genome shotgun (WGS) entry which is preliminary data.</text>
</comment>
<keyword evidence="2" id="KW-0677">Repeat</keyword>
<feature type="compositionally biased region" description="Basic and acidic residues" evidence="4">
    <location>
        <begin position="798"/>
        <end position="818"/>
    </location>
</feature>
<feature type="chain" id="PRO_5042261171" description="PA14 domain-containing protein" evidence="6">
    <location>
        <begin position="22"/>
        <end position="854"/>
    </location>
</feature>
<evidence type="ECO:0000256" key="6">
    <source>
        <dbReference type="SAM" id="SignalP"/>
    </source>
</evidence>
<sequence length="854" mass="97096">MVKVSRVIQCLLLLFITSARSVIFQNRTVSLEQRRKLPTTIDHTASTLSGSGVGVGKRYTLLTATVQAKDSSGVNITTGGDILALSISNECTITSYLECTPKANATDMEINPNYIMMTDNSDGTYSASYSSSAKGTATLIAYLLVPNKVFVMFYSDKIFTPPAVYNETWSQIDKNYTTNDLYPSVADNTSATIHFMIKVPYTEEYTFTLESNDGSDLYMNSTIKISQLGVTCNCTSSFDTNLTQGDYVDFKIDYNEIEDEAHLKLFWNSSSSISSSVLVPSSVLYYKEYIGIGAYQTEIKCPEYYSGNNEDHPGECYEICGDGIHIGREVCDDYNEKSGDGCSKDCKSIEDNYICKAYIEEKLPDKCVRCKSGYIRNSDETNCIRTSTQKKNQSLSYITYALVGVDLVLCTIIYFFTKQSLNGFLMTVSYLQAIILLPMLDAELPENLLGFITEISEIVLHLEFISKDGISNGYPGCDQFDRKLDICLLTQIMGFKNRSGLSTLIDHAAIFTFLLLFHGFILCLYHRERKLQKSDPERKEGKLIEKIFKFCTFKMYIPFFYLFYTAMMVSSTTDFTSCMYNDGVEPGSCFFSFLIWVACSSVLGIIGWQYFKSQYNYTFSKMRYFTNLFSGLRMSWKSRVYSFLIFLRIYTIVMVGTIASVVSTEKYIVIRDFNFVIFLAILQMALMLCMIFFFPFRIYIYNIKLIINELAFSCLMVFAVRSKAIGGLSESIGNKLRYMIFFGPAVACTLSLTALGIIIFKAIAKKFTGSRVQAKSQFGRTVDKVQNISNQYNGSHTTKQEMHKKKDESEPPQKQDKKSQKKSKKKTKRKEKKKEEQYRMPRFNVAEREDIVQF</sequence>
<dbReference type="AlphaFoldDB" id="A0AAD2D5U8"/>
<keyword evidence="5" id="KW-0812">Transmembrane</keyword>
<evidence type="ECO:0000259" key="7">
    <source>
        <dbReference type="PROSITE" id="PS51820"/>
    </source>
</evidence>
<feature type="transmembrane region" description="Helical" evidence="5">
    <location>
        <begin position="590"/>
        <end position="611"/>
    </location>
</feature>
<evidence type="ECO:0000256" key="2">
    <source>
        <dbReference type="ARBA" id="ARBA00022737"/>
    </source>
</evidence>
<gene>
    <name evidence="8" type="ORF">ECRASSUSDP1_LOCUS23872</name>
</gene>
<name>A0AAD2D5U8_EUPCR</name>
<dbReference type="Gene3D" id="3.90.182.10">
    <property type="entry name" value="Toxin - Anthrax Protective Antigen,domain 1"/>
    <property type="match status" value="1"/>
</dbReference>
<feature type="transmembrane region" description="Helical" evidence="5">
    <location>
        <begin position="640"/>
        <end position="663"/>
    </location>
</feature>
<accession>A0AAD2D5U8</accession>
<dbReference type="Pfam" id="PF07691">
    <property type="entry name" value="PA14"/>
    <property type="match status" value="1"/>
</dbReference>
<dbReference type="InterPro" id="IPR013783">
    <property type="entry name" value="Ig-like_fold"/>
</dbReference>
<dbReference type="InterPro" id="IPR011658">
    <property type="entry name" value="PA14_dom"/>
</dbReference>
<dbReference type="InterPro" id="IPR037524">
    <property type="entry name" value="PA14/GLEYA"/>
</dbReference>
<dbReference type="NCBIfam" id="TIGR02232">
    <property type="entry name" value="myxo_disulf_rpt"/>
    <property type="match status" value="1"/>
</dbReference>
<proteinExistence type="predicted"/>
<feature type="compositionally biased region" description="Basic and acidic residues" evidence="4">
    <location>
        <begin position="833"/>
        <end position="842"/>
    </location>
</feature>
<evidence type="ECO:0000256" key="3">
    <source>
        <dbReference type="ARBA" id="ARBA00023157"/>
    </source>
</evidence>
<feature type="transmembrane region" description="Helical" evidence="5">
    <location>
        <begin position="508"/>
        <end position="526"/>
    </location>
</feature>
<feature type="compositionally biased region" description="Basic residues" evidence="4">
    <location>
        <begin position="819"/>
        <end position="832"/>
    </location>
</feature>
<dbReference type="PROSITE" id="PS51820">
    <property type="entry name" value="PA14"/>
    <property type="match status" value="1"/>
</dbReference>
<feature type="transmembrane region" description="Helical" evidence="5">
    <location>
        <begin position="675"/>
        <end position="694"/>
    </location>
</feature>
<evidence type="ECO:0000313" key="8">
    <source>
        <dbReference type="EMBL" id="CAI2382399.1"/>
    </source>
</evidence>
<dbReference type="InterPro" id="IPR011936">
    <property type="entry name" value="Myxo_disulph_rpt"/>
</dbReference>
<feature type="transmembrane region" description="Helical" evidence="5">
    <location>
        <begin position="740"/>
        <end position="763"/>
    </location>
</feature>
<dbReference type="SUPFAM" id="SSF56988">
    <property type="entry name" value="Anthrax protective antigen"/>
    <property type="match status" value="1"/>
</dbReference>
<evidence type="ECO:0000256" key="1">
    <source>
        <dbReference type="ARBA" id="ARBA00022729"/>
    </source>
</evidence>
<feature type="domain" description="PA14" evidence="7">
    <location>
        <begin position="144"/>
        <end position="283"/>
    </location>
</feature>
<evidence type="ECO:0000256" key="5">
    <source>
        <dbReference type="SAM" id="Phobius"/>
    </source>
</evidence>
<feature type="transmembrane region" description="Helical" evidence="5">
    <location>
        <begin position="701"/>
        <end position="720"/>
    </location>
</feature>
<keyword evidence="9" id="KW-1185">Reference proteome</keyword>
<keyword evidence="5" id="KW-1133">Transmembrane helix</keyword>
<keyword evidence="1 6" id="KW-0732">Signal</keyword>
<feature type="transmembrane region" description="Helical" evidence="5">
    <location>
        <begin position="397"/>
        <end position="416"/>
    </location>
</feature>
<dbReference type="Gene3D" id="2.60.40.10">
    <property type="entry name" value="Immunoglobulins"/>
    <property type="match status" value="1"/>
</dbReference>
<keyword evidence="5" id="KW-0472">Membrane</keyword>
<feature type="signal peptide" evidence="6">
    <location>
        <begin position="1"/>
        <end position="21"/>
    </location>
</feature>
<evidence type="ECO:0000313" key="9">
    <source>
        <dbReference type="Proteomes" id="UP001295684"/>
    </source>
</evidence>
<keyword evidence="3" id="KW-1015">Disulfide bond</keyword>
<feature type="transmembrane region" description="Helical" evidence="5">
    <location>
        <begin position="547"/>
        <end position="570"/>
    </location>
</feature>
<dbReference type="Proteomes" id="UP001295684">
    <property type="component" value="Unassembled WGS sequence"/>
</dbReference>
<evidence type="ECO:0000256" key="4">
    <source>
        <dbReference type="SAM" id="MobiDB-lite"/>
    </source>
</evidence>
<reference evidence="8" key="1">
    <citation type="submission" date="2023-07" db="EMBL/GenBank/DDBJ databases">
        <authorList>
            <consortium name="AG Swart"/>
            <person name="Singh M."/>
            <person name="Singh A."/>
            <person name="Seah K."/>
            <person name="Emmerich C."/>
        </authorList>
    </citation>
    <scope>NUCLEOTIDE SEQUENCE</scope>
    <source>
        <strain evidence="8">DP1</strain>
    </source>
</reference>
<protein>
    <recommendedName>
        <fullName evidence="7">PA14 domain-containing protein</fullName>
    </recommendedName>
</protein>
<dbReference type="EMBL" id="CAMPGE010024572">
    <property type="protein sequence ID" value="CAI2382399.1"/>
    <property type="molecule type" value="Genomic_DNA"/>
</dbReference>
<organism evidence="8 9">
    <name type="scientific">Euplotes crassus</name>
    <dbReference type="NCBI Taxonomy" id="5936"/>
    <lineage>
        <taxon>Eukaryota</taxon>
        <taxon>Sar</taxon>
        <taxon>Alveolata</taxon>
        <taxon>Ciliophora</taxon>
        <taxon>Intramacronucleata</taxon>
        <taxon>Spirotrichea</taxon>
        <taxon>Hypotrichia</taxon>
        <taxon>Euplotida</taxon>
        <taxon>Euplotidae</taxon>
        <taxon>Moneuplotes</taxon>
    </lineage>
</organism>
<feature type="region of interest" description="Disordered" evidence="4">
    <location>
        <begin position="789"/>
        <end position="842"/>
    </location>
</feature>